<name>A0A3M7SAZ4_BRAPC</name>
<comment type="subcellular location">
    <subcellularLocation>
        <location evidence="1">Nucleus</location>
    </subcellularLocation>
</comment>
<keyword evidence="2" id="KW-0479">Metal-binding</keyword>
<dbReference type="InterPro" id="IPR012337">
    <property type="entry name" value="RNaseH-like_sf"/>
</dbReference>
<evidence type="ECO:0000256" key="3">
    <source>
        <dbReference type="ARBA" id="ARBA00022771"/>
    </source>
</evidence>
<keyword evidence="8" id="KW-1185">Reference proteome</keyword>
<dbReference type="EMBL" id="REGN01001720">
    <property type="protein sequence ID" value="RNA32932.1"/>
    <property type="molecule type" value="Genomic_DNA"/>
</dbReference>
<dbReference type="SUPFAM" id="SSF53098">
    <property type="entry name" value="Ribonuclease H-like"/>
    <property type="match status" value="1"/>
</dbReference>
<evidence type="ECO:0000313" key="7">
    <source>
        <dbReference type="EMBL" id="RNA32932.1"/>
    </source>
</evidence>
<dbReference type="PANTHER" id="PTHR46481:SF10">
    <property type="entry name" value="ZINC FINGER BED DOMAIN-CONTAINING PROTEIN 39"/>
    <property type="match status" value="1"/>
</dbReference>
<dbReference type="OrthoDB" id="2389127at2759"/>
<protein>
    <recommendedName>
        <fullName evidence="9">DUF659 domain-containing protein</fullName>
    </recommendedName>
</protein>
<evidence type="ECO:0000256" key="6">
    <source>
        <dbReference type="SAM" id="MobiDB-lite"/>
    </source>
</evidence>
<evidence type="ECO:0000256" key="4">
    <source>
        <dbReference type="ARBA" id="ARBA00022833"/>
    </source>
</evidence>
<gene>
    <name evidence="7" type="ORF">BpHYR1_042562</name>
</gene>
<keyword evidence="5" id="KW-0539">Nucleus</keyword>
<organism evidence="7 8">
    <name type="scientific">Brachionus plicatilis</name>
    <name type="common">Marine rotifer</name>
    <name type="synonym">Brachionus muelleri</name>
    <dbReference type="NCBI Taxonomy" id="10195"/>
    <lineage>
        <taxon>Eukaryota</taxon>
        <taxon>Metazoa</taxon>
        <taxon>Spiralia</taxon>
        <taxon>Gnathifera</taxon>
        <taxon>Rotifera</taxon>
        <taxon>Eurotatoria</taxon>
        <taxon>Monogononta</taxon>
        <taxon>Pseudotrocha</taxon>
        <taxon>Ploima</taxon>
        <taxon>Brachionidae</taxon>
        <taxon>Brachionus</taxon>
    </lineage>
</organism>
<evidence type="ECO:0000256" key="1">
    <source>
        <dbReference type="ARBA" id="ARBA00004123"/>
    </source>
</evidence>
<dbReference type="GO" id="GO:0008270">
    <property type="term" value="F:zinc ion binding"/>
    <property type="evidence" value="ECO:0007669"/>
    <property type="project" value="UniProtKB-KW"/>
</dbReference>
<evidence type="ECO:0000256" key="2">
    <source>
        <dbReference type="ARBA" id="ARBA00022723"/>
    </source>
</evidence>
<dbReference type="AlphaFoldDB" id="A0A3M7SAZ4"/>
<evidence type="ECO:0000313" key="8">
    <source>
        <dbReference type="Proteomes" id="UP000276133"/>
    </source>
</evidence>
<keyword evidence="4" id="KW-0862">Zinc</keyword>
<comment type="caution">
    <text evidence="7">The sequence shown here is derived from an EMBL/GenBank/DDBJ whole genome shotgun (WGS) entry which is preliminary data.</text>
</comment>
<reference evidence="7 8" key="1">
    <citation type="journal article" date="2018" name="Sci. Rep.">
        <title>Genomic signatures of local adaptation to the degree of environmental predictability in rotifers.</title>
        <authorList>
            <person name="Franch-Gras L."/>
            <person name="Hahn C."/>
            <person name="Garcia-Roger E.M."/>
            <person name="Carmona M.J."/>
            <person name="Serra M."/>
            <person name="Gomez A."/>
        </authorList>
    </citation>
    <scope>NUCLEOTIDE SEQUENCE [LARGE SCALE GENOMIC DNA]</scope>
    <source>
        <strain evidence="7">HYR1</strain>
    </source>
</reference>
<proteinExistence type="predicted"/>
<dbReference type="Proteomes" id="UP000276133">
    <property type="component" value="Unassembled WGS sequence"/>
</dbReference>
<sequence length="283" mass="32537">MAKYVVLIVDAWTSKTKKEFVVVAAIVIDQKFKRDIFVLGILRLFGRHNAENVKKIIEEIVNSFEFNKNKISGIVCDEGSNLVLLISQLDNINFDDFETEEEESEDGEMEVAEEGEFFHSSSEEDDEGSNEEKTTSNKSLSKNFIEPFENVPYETEYDFQRGDLIKDIDLVIGSNQFPRFNCSAHKLNIAVRKAVTNSPNISELVSKCGKYVANFRKSKHMYGRFRDKKFEEEEEILSQDIANMPIESDNFEENRGDIEEEFDGLKGLKSIRRSSLNSDNYEN</sequence>
<evidence type="ECO:0008006" key="9">
    <source>
        <dbReference type="Google" id="ProtNLM"/>
    </source>
</evidence>
<evidence type="ECO:0000256" key="5">
    <source>
        <dbReference type="ARBA" id="ARBA00023242"/>
    </source>
</evidence>
<keyword evidence="3" id="KW-0863">Zinc-finger</keyword>
<dbReference type="PANTHER" id="PTHR46481">
    <property type="entry name" value="ZINC FINGER BED DOMAIN-CONTAINING PROTEIN 4"/>
    <property type="match status" value="1"/>
</dbReference>
<feature type="region of interest" description="Disordered" evidence="6">
    <location>
        <begin position="98"/>
        <end position="141"/>
    </location>
</feature>
<dbReference type="InterPro" id="IPR052035">
    <property type="entry name" value="ZnF_BED_domain_contain"/>
</dbReference>
<feature type="compositionally biased region" description="Acidic residues" evidence="6">
    <location>
        <begin position="98"/>
        <end position="115"/>
    </location>
</feature>
<dbReference type="GO" id="GO:0005634">
    <property type="term" value="C:nucleus"/>
    <property type="evidence" value="ECO:0007669"/>
    <property type="project" value="UniProtKB-SubCell"/>
</dbReference>
<accession>A0A3M7SAZ4</accession>